<dbReference type="InterPro" id="IPR002347">
    <property type="entry name" value="SDR_fam"/>
</dbReference>
<name>A0AAE3KGZ6_9PSEU</name>
<proteinExistence type="inferred from homology"/>
<organism evidence="3 4">
    <name type="scientific">Goodfellowiella coeruleoviolacea</name>
    <dbReference type="NCBI Taxonomy" id="334858"/>
    <lineage>
        <taxon>Bacteria</taxon>
        <taxon>Bacillati</taxon>
        <taxon>Actinomycetota</taxon>
        <taxon>Actinomycetes</taxon>
        <taxon>Pseudonocardiales</taxon>
        <taxon>Pseudonocardiaceae</taxon>
        <taxon>Goodfellowiella</taxon>
    </lineage>
</organism>
<sequence length="240" mass="24684">MPDRSTAQPLAVITGAASGIGAATASYLLDRGWRVVGWDREPGSDPAIAWTAVDVTDPAAVRTAAAGLEPVRLLVNAAGVGGSGPARDLPPSVWDRVIATNLSGTFYVSQALHPALSRAGGLVVNLASVTAHRAGRGRAAYATSKAAIRMLTEVLGLEWAEDGIRVVALSPSYVRTPMVERALAAGGLDEAAIVRRTPQGRLLDPAEVAAVIHELTGATFAAVTGSTIRVDGGWTANGDY</sequence>
<dbReference type="PANTHER" id="PTHR42760">
    <property type="entry name" value="SHORT-CHAIN DEHYDROGENASES/REDUCTASES FAMILY MEMBER"/>
    <property type="match status" value="1"/>
</dbReference>
<accession>A0AAE3KGZ6</accession>
<dbReference type="GO" id="GO:0006633">
    <property type="term" value="P:fatty acid biosynthetic process"/>
    <property type="evidence" value="ECO:0007669"/>
    <property type="project" value="TreeGrafter"/>
</dbReference>
<comment type="caution">
    <text evidence="3">The sequence shown here is derived from an EMBL/GenBank/DDBJ whole genome shotgun (WGS) entry which is preliminary data.</text>
</comment>
<dbReference type="GO" id="GO:0016616">
    <property type="term" value="F:oxidoreductase activity, acting on the CH-OH group of donors, NAD or NADP as acceptor"/>
    <property type="evidence" value="ECO:0007669"/>
    <property type="project" value="TreeGrafter"/>
</dbReference>
<dbReference type="InterPro" id="IPR036291">
    <property type="entry name" value="NAD(P)-bd_dom_sf"/>
</dbReference>
<evidence type="ECO:0000313" key="3">
    <source>
        <dbReference type="EMBL" id="MCP2167796.1"/>
    </source>
</evidence>
<dbReference type="PROSITE" id="PS00061">
    <property type="entry name" value="ADH_SHORT"/>
    <property type="match status" value="1"/>
</dbReference>
<keyword evidence="4" id="KW-1185">Reference proteome</keyword>
<dbReference type="EMBL" id="JAMTCK010000011">
    <property type="protein sequence ID" value="MCP2167796.1"/>
    <property type="molecule type" value="Genomic_DNA"/>
</dbReference>
<dbReference type="AlphaFoldDB" id="A0AAE3KGZ6"/>
<dbReference type="Pfam" id="PF13561">
    <property type="entry name" value="adh_short_C2"/>
    <property type="match status" value="1"/>
</dbReference>
<dbReference type="PANTHER" id="PTHR42760:SF133">
    <property type="entry name" value="3-OXOACYL-[ACYL-CARRIER-PROTEIN] REDUCTASE"/>
    <property type="match status" value="1"/>
</dbReference>
<keyword evidence="2" id="KW-0560">Oxidoreductase</keyword>
<dbReference type="Gene3D" id="3.40.50.720">
    <property type="entry name" value="NAD(P)-binding Rossmann-like Domain"/>
    <property type="match status" value="1"/>
</dbReference>
<evidence type="ECO:0000256" key="1">
    <source>
        <dbReference type="ARBA" id="ARBA00006484"/>
    </source>
</evidence>
<dbReference type="PRINTS" id="PR00081">
    <property type="entry name" value="GDHRDH"/>
</dbReference>
<gene>
    <name evidence="3" type="ORF">LX83_004669</name>
</gene>
<dbReference type="GO" id="GO:0048038">
    <property type="term" value="F:quinone binding"/>
    <property type="evidence" value="ECO:0007669"/>
    <property type="project" value="TreeGrafter"/>
</dbReference>
<comment type="similarity">
    <text evidence="1">Belongs to the short-chain dehydrogenases/reductases (SDR) family.</text>
</comment>
<dbReference type="InterPro" id="IPR020904">
    <property type="entry name" value="Sc_DH/Rdtase_CS"/>
</dbReference>
<evidence type="ECO:0000313" key="4">
    <source>
        <dbReference type="Proteomes" id="UP001206128"/>
    </source>
</evidence>
<dbReference type="RefSeq" id="WP_253775011.1">
    <property type="nucleotide sequence ID" value="NZ_JAMTCK010000011.1"/>
</dbReference>
<reference evidence="3" key="1">
    <citation type="submission" date="2022-06" db="EMBL/GenBank/DDBJ databases">
        <title>Genomic Encyclopedia of Archaeal and Bacterial Type Strains, Phase II (KMG-II): from individual species to whole genera.</title>
        <authorList>
            <person name="Goeker M."/>
        </authorList>
    </citation>
    <scope>NUCLEOTIDE SEQUENCE</scope>
    <source>
        <strain evidence="3">DSM 43935</strain>
    </source>
</reference>
<dbReference type="PRINTS" id="PR00080">
    <property type="entry name" value="SDRFAMILY"/>
</dbReference>
<evidence type="ECO:0000256" key="2">
    <source>
        <dbReference type="ARBA" id="ARBA00023002"/>
    </source>
</evidence>
<dbReference type="SUPFAM" id="SSF51735">
    <property type="entry name" value="NAD(P)-binding Rossmann-fold domains"/>
    <property type="match status" value="1"/>
</dbReference>
<dbReference type="CDD" id="cd05233">
    <property type="entry name" value="SDR_c"/>
    <property type="match status" value="1"/>
</dbReference>
<dbReference type="Proteomes" id="UP001206128">
    <property type="component" value="Unassembled WGS sequence"/>
</dbReference>
<protein>
    <submittedName>
        <fullName evidence="3">NAD(P)-dependent dehydrogenase, short-chain alcohol dehydrogenase family</fullName>
    </submittedName>
</protein>